<accession>A0A430Q121</accession>
<evidence type="ECO:0000313" key="2">
    <source>
        <dbReference type="EMBL" id="RTG81298.1"/>
    </source>
</evidence>
<feature type="compositionally biased region" description="Low complexity" evidence="1">
    <location>
        <begin position="322"/>
        <end position="340"/>
    </location>
</feature>
<feature type="non-terminal residue" evidence="2">
    <location>
        <position position="1"/>
    </location>
</feature>
<dbReference type="STRING" id="6184.A0A430Q121"/>
<comment type="caution">
    <text evidence="2">The sequence shown here is derived from an EMBL/GenBank/DDBJ whole genome shotgun (WGS) entry which is preliminary data.</text>
</comment>
<evidence type="ECO:0000256" key="1">
    <source>
        <dbReference type="SAM" id="MobiDB-lite"/>
    </source>
</evidence>
<feature type="region of interest" description="Disordered" evidence="1">
    <location>
        <begin position="444"/>
        <end position="489"/>
    </location>
</feature>
<dbReference type="EMBL" id="QMKO01003464">
    <property type="protein sequence ID" value="RTG81298.1"/>
    <property type="molecule type" value="Genomic_DNA"/>
</dbReference>
<proteinExistence type="predicted"/>
<dbReference type="Proteomes" id="UP000290809">
    <property type="component" value="Unassembled WGS sequence"/>
</dbReference>
<gene>
    <name evidence="2" type="ORF">DC041_0010135</name>
</gene>
<feature type="compositionally biased region" description="Acidic residues" evidence="1">
    <location>
        <begin position="476"/>
        <end position="489"/>
    </location>
</feature>
<feature type="compositionally biased region" description="Low complexity" evidence="1">
    <location>
        <begin position="448"/>
        <end position="465"/>
    </location>
</feature>
<name>A0A430Q121_SCHBO</name>
<feature type="compositionally biased region" description="Low complexity" evidence="1">
    <location>
        <begin position="120"/>
        <end position="138"/>
    </location>
</feature>
<keyword evidence="3" id="KW-1185">Reference proteome</keyword>
<organism evidence="2 3">
    <name type="scientific">Schistosoma bovis</name>
    <name type="common">Blood fluke</name>
    <dbReference type="NCBI Taxonomy" id="6184"/>
    <lineage>
        <taxon>Eukaryota</taxon>
        <taxon>Metazoa</taxon>
        <taxon>Spiralia</taxon>
        <taxon>Lophotrochozoa</taxon>
        <taxon>Platyhelminthes</taxon>
        <taxon>Trematoda</taxon>
        <taxon>Digenea</taxon>
        <taxon>Strigeidida</taxon>
        <taxon>Schistosomatoidea</taxon>
        <taxon>Schistosomatidae</taxon>
        <taxon>Schistosoma</taxon>
    </lineage>
</organism>
<sequence>KIFKHQKLDYNLDVSYRSVFMDPDAFPENLSAPSGNKRSDDNETDDLQKFLDQVDHEIEEVRNKGLLNDVSNLEMHPSFCERARNLCCCEKKKPPPPGIINKSCIRNVCNDNQLPLSLGSNLSQNEHNNNNPNSNSASHTLNSLMNIQTMQSHEHLLHHTHTQNNQFNSSLNRMPMVDFQSSHLNRLMNQSSLNKQNYPLQLTVNQVSRGLNMSPRSPRTSPPRFNHPQTVAFAAAAAVAAVQQNYPQTSTIYDSITYQNRLFEMNGNNGVTTTTTTTGITTITTITASNSDVSPTFQSSTNMYDTFSNFLHHTNWPSWYNTSSSTSSSESTNHRTSSISMDTNMNIRNYSNNDNGNTTTNSNNCLAEINYCSLPSFNMSHSIDPVQFHPSHINLNKPNSKGNNNNNNNEGEHNSNGSHHTSSSIHLHNMNVCELNKPDHLLHHSKPQQQQQQQRQRQQQQAQQQSLMKNNYDGGGDGDGDDDDDDDDDMTTMVMVIINIMNSIYL</sequence>
<feature type="compositionally biased region" description="Low complexity" evidence="1">
    <location>
        <begin position="394"/>
        <end position="424"/>
    </location>
</feature>
<dbReference type="AlphaFoldDB" id="A0A430Q121"/>
<evidence type="ECO:0000313" key="3">
    <source>
        <dbReference type="Proteomes" id="UP000290809"/>
    </source>
</evidence>
<protein>
    <submittedName>
        <fullName evidence="2">Paired box protein 6</fullName>
    </submittedName>
</protein>
<feature type="region of interest" description="Disordered" evidence="1">
    <location>
        <begin position="388"/>
        <end position="424"/>
    </location>
</feature>
<feature type="region of interest" description="Disordered" evidence="1">
    <location>
        <begin position="321"/>
        <end position="355"/>
    </location>
</feature>
<feature type="region of interest" description="Disordered" evidence="1">
    <location>
        <begin position="120"/>
        <end position="139"/>
    </location>
</feature>
<reference evidence="2 3" key="1">
    <citation type="journal article" date="2019" name="PLoS Pathog.">
        <title>Genome sequence of the bovine parasite Schistosoma bovis Tanzania.</title>
        <authorList>
            <person name="Oey H."/>
            <person name="Zakrzewski M."/>
            <person name="Gobert G."/>
            <person name="Gravermann K."/>
            <person name="Stoye J."/>
            <person name="Jones M."/>
            <person name="Mcmanus D."/>
            <person name="Krause L."/>
        </authorList>
    </citation>
    <scope>NUCLEOTIDE SEQUENCE [LARGE SCALE GENOMIC DNA]</scope>
    <source>
        <strain evidence="2 3">TAN1997</strain>
    </source>
</reference>